<evidence type="ECO:0000313" key="2">
    <source>
        <dbReference type="EMBL" id="RHJ85891.1"/>
    </source>
</evidence>
<keyword evidence="3" id="KW-1185">Reference proteome</keyword>
<dbReference type="Proteomes" id="UP000284841">
    <property type="component" value="Unassembled WGS sequence"/>
</dbReference>
<dbReference type="SUPFAM" id="SSF82549">
    <property type="entry name" value="DAK1/DegV-like"/>
    <property type="match status" value="1"/>
</dbReference>
<evidence type="ECO:0000313" key="3">
    <source>
        <dbReference type="Proteomes" id="UP000284841"/>
    </source>
</evidence>
<dbReference type="Pfam" id="PF02733">
    <property type="entry name" value="Dak1"/>
    <property type="match status" value="1"/>
</dbReference>
<dbReference type="PANTHER" id="PTHR28629:SF4">
    <property type="entry name" value="TRIOKINASE_FMN CYCLASE"/>
    <property type="match status" value="1"/>
</dbReference>
<sequence length="333" mass="35818">MKMKKFINDPANLTTELLEGFALANQDLVRLEEDNTVVNKALDQADRVTIVTQGGSGHEPAISGFVGEGMIDISVVGDIFAAPGPQACVNAIKKAEKGKGVLYIVLNHAGDMLTGNLTMKQLKKEKDVRCVKVVTQEDIANAPRENADDRRGLVGCIPTYKIAGAAAAEGKSLEEVAEVAQRFADNMATLAVAVRGATHPATGSPLAELGEDEMEIGMGQHGEGGGGRQTMKSADETAEIMINGLINDLSIKEGEKVMLILNGTGATTLMELFIVYRKCEALLKEKGIEIVANHVGELLTVQEQAGFQMFMARMDDELLHYWNAPCNTPYMKK</sequence>
<dbReference type="InterPro" id="IPR004006">
    <property type="entry name" value="DhaK_dom"/>
</dbReference>
<dbReference type="PROSITE" id="PS51481">
    <property type="entry name" value="DHAK"/>
    <property type="match status" value="1"/>
</dbReference>
<keyword evidence="2" id="KW-0418">Kinase</keyword>
<feature type="domain" description="DhaK" evidence="1">
    <location>
        <begin position="9"/>
        <end position="331"/>
    </location>
</feature>
<dbReference type="Gene3D" id="3.30.1180.20">
    <property type="entry name" value="Dihydroxyacetone kinase, domain 2"/>
    <property type="match status" value="1"/>
</dbReference>
<dbReference type="STRING" id="1776384.GCA_900086585_02020"/>
<comment type="caution">
    <text evidence="2">The sequence shown here is derived from an EMBL/GenBank/DDBJ whole genome shotgun (WGS) entry which is preliminary data.</text>
</comment>
<dbReference type="Gene3D" id="3.40.50.10440">
    <property type="entry name" value="Dihydroxyacetone kinase, domain 1"/>
    <property type="match status" value="1"/>
</dbReference>
<dbReference type="PANTHER" id="PTHR28629">
    <property type="entry name" value="TRIOKINASE/FMN CYCLASE"/>
    <property type="match status" value="1"/>
</dbReference>
<organism evidence="2 3">
    <name type="scientific">Emergencia timonensis</name>
    <dbReference type="NCBI Taxonomy" id="1776384"/>
    <lineage>
        <taxon>Bacteria</taxon>
        <taxon>Bacillati</taxon>
        <taxon>Bacillota</taxon>
        <taxon>Clostridia</taxon>
        <taxon>Peptostreptococcales</taxon>
        <taxon>Anaerovoracaceae</taxon>
        <taxon>Emergencia</taxon>
    </lineage>
</organism>
<evidence type="ECO:0000259" key="1">
    <source>
        <dbReference type="PROSITE" id="PS51481"/>
    </source>
</evidence>
<dbReference type="OrthoDB" id="9806345at2"/>
<dbReference type="GO" id="GO:0004371">
    <property type="term" value="F:glycerone kinase activity"/>
    <property type="evidence" value="ECO:0007669"/>
    <property type="project" value="InterPro"/>
</dbReference>
<name>A0A415DYV9_9FIRM</name>
<accession>A0A415DYV9</accession>
<protein>
    <submittedName>
        <fullName evidence="2">Glycerol kinase</fullName>
    </submittedName>
</protein>
<dbReference type="AlphaFoldDB" id="A0A415DYV9"/>
<reference evidence="2 3" key="1">
    <citation type="submission" date="2018-08" db="EMBL/GenBank/DDBJ databases">
        <title>A genome reference for cultivated species of the human gut microbiota.</title>
        <authorList>
            <person name="Zou Y."/>
            <person name="Xue W."/>
            <person name="Luo G."/>
        </authorList>
    </citation>
    <scope>NUCLEOTIDE SEQUENCE [LARGE SCALE GENOMIC DNA]</scope>
    <source>
        <strain evidence="2 3">AM07-24</strain>
    </source>
</reference>
<proteinExistence type="predicted"/>
<dbReference type="InterPro" id="IPR050861">
    <property type="entry name" value="Dihydroxyacetone_Kinase"/>
</dbReference>
<gene>
    <name evidence="2" type="ORF">DW099_13670</name>
</gene>
<dbReference type="GO" id="GO:0005829">
    <property type="term" value="C:cytosol"/>
    <property type="evidence" value="ECO:0007669"/>
    <property type="project" value="TreeGrafter"/>
</dbReference>
<keyword evidence="2" id="KW-0808">Transferase</keyword>
<dbReference type="GO" id="GO:0019563">
    <property type="term" value="P:glycerol catabolic process"/>
    <property type="evidence" value="ECO:0007669"/>
    <property type="project" value="TreeGrafter"/>
</dbReference>
<dbReference type="FunFam" id="3.40.50.10440:FF:000001">
    <property type="entry name" value="Dihydroxyacetone kinase, DhaK subunit"/>
    <property type="match status" value="1"/>
</dbReference>
<dbReference type="EMBL" id="QRMS01000004">
    <property type="protein sequence ID" value="RHJ85891.1"/>
    <property type="molecule type" value="Genomic_DNA"/>
</dbReference>
<dbReference type="RefSeq" id="WP_118336062.1">
    <property type="nucleotide sequence ID" value="NZ_AP025567.1"/>
</dbReference>